<evidence type="ECO:0000313" key="1">
    <source>
        <dbReference type="EMBL" id="KKP51711.1"/>
    </source>
</evidence>
<dbReference type="Proteomes" id="UP000034045">
    <property type="component" value="Unassembled WGS sequence"/>
</dbReference>
<comment type="caution">
    <text evidence="1">The sequence shown here is derived from an EMBL/GenBank/DDBJ whole genome shotgun (WGS) entry which is preliminary data.</text>
</comment>
<dbReference type="AlphaFoldDB" id="A0A0G0AKH7"/>
<sequence>MFNIFLPLFTVSAQIQDWETGPSGNCVVDGVPTLKCLEIVKSPRNFEVCADRIYIICQRIFDNDNYSNIIFGNGNRQTQFV</sequence>
<name>A0A0G0AKH7_9BACT</name>
<dbReference type="EMBL" id="LBPD01000011">
    <property type="protein sequence ID" value="KKP51711.1"/>
    <property type="molecule type" value="Genomic_DNA"/>
</dbReference>
<organism evidence="1 2">
    <name type="scientific">Candidatus Roizmanbacteria bacterium GW2011_GWA2_33_33</name>
    <dbReference type="NCBI Taxonomy" id="1618476"/>
    <lineage>
        <taxon>Bacteria</taxon>
        <taxon>Candidatus Roizmaniibacteriota</taxon>
    </lineage>
</organism>
<reference evidence="1 2" key="1">
    <citation type="journal article" date="2015" name="Nature">
        <title>rRNA introns, odd ribosomes, and small enigmatic genomes across a large radiation of phyla.</title>
        <authorList>
            <person name="Brown C.T."/>
            <person name="Hug L.A."/>
            <person name="Thomas B.C."/>
            <person name="Sharon I."/>
            <person name="Castelle C.J."/>
            <person name="Singh A."/>
            <person name="Wilkins M.J."/>
            <person name="Williams K.H."/>
            <person name="Banfield J.F."/>
        </authorList>
    </citation>
    <scope>NUCLEOTIDE SEQUENCE [LARGE SCALE GENOMIC DNA]</scope>
</reference>
<evidence type="ECO:0000313" key="2">
    <source>
        <dbReference type="Proteomes" id="UP000034045"/>
    </source>
</evidence>
<proteinExistence type="predicted"/>
<gene>
    <name evidence="1" type="ORF">UR42_C0011G0003</name>
</gene>
<accession>A0A0G0AKH7</accession>
<protein>
    <submittedName>
        <fullName evidence="1">Uncharacterized protein</fullName>
    </submittedName>
</protein>